<evidence type="ECO:0008006" key="3">
    <source>
        <dbReference type="Google" id="ProtNLM"/>
    </source>
</evidence>
<gene>
    <name evidence="1" type="ORF">HG543_42505</name>
</gene>
<proteinExistence type="predicted"/>
<dbReference type="SUPFAM" id="SSF53901">
    <property type="entry name" value="Thiolase-like"/>
    <property type="match status" value="1"/>
</dbReference>
<name>A0A848LU03_9BACT</name>
<organism evidence="1 2">
    <name type="scientific">Pyxidicoccus fallax</name>
    <dbReference type="NCBI Taxonomy" id="394095"/>
    <lineage>
        <taxon>Bacteria</taxon>
        <taxon>Pseudomonadati</taxon>
        <taxon>Myxococcota</taxon>
        <taxon>Myxococcia</taxon>
        <taxon>Myxococcales</taxon>
        <taxon>Cystobacterineae</taxon>
        <taxon>Myxococcaceae</taxon>
        <taxon>Pyxidicoccus</taxon>
    </lineage>
</organism>
<dbReference type="Proteomes" id="UP000518300">
    <property type="component" value="Unassembled WGS sequence"/>
</dbReference>
<dbReference type="AlphaFoldDB" id="A0A848LU03"/>
<reference evidence="1 2" key="1">
    <citation type="submission" date="2020-04" db="EMBL/GenBank/DDBJ databases">
        <title>Draft genome of Pyxidicoccus fallax type strain.</title>
        <authorList>
            <person name="Whitworth D.E."/>
        </authorList>
    </citation>
    <scope>NUCLEOTIDE SEQUENCE [LARGE SCALE GENOMIC DNA]</scope>
    <source>
        <strain evidence="1 2">DSM 14698</strain>
    </source>
</reference>
<dbReference type="RefSeq" id="WP_169350662.1">
    <property type="nucleotide sequence ID" value="NZ_JABBJJ010000326.1"/>
</dbReference>
<evidence type="ECO:0000313" key="1">
    <source>
        <dbReference type="EMBL" id="NMO21477.1"/>
    </source>
</evidence>
<keyword evidence="2" id="KW-1185">Reference proteome</keyword>
<dbReference type="EMBL" id="JABBJJ010000326">
    <property type="protein sequence ID" value="NMO21477.1"/>
    <property type="molecule type" value="Genomic_DNA"/>
</dbReference>
<dbReference type="InterPro" id="IPR016039">
    <property type="entry name" value="Thiolase-like"/>
</dbReference>
<comment type="caution">
    <text evidence="1">The sequence shown here is derived from an EMBL/GenBank/DDBJ whole genome shotgun (WGS) entry which is preliminary data.</text>
</comment>
<protein>
    <recommendedName>
        <fullName evidence="3">Beta-ketoacyl synthase N-terminal domain-containing protein</fullName>
    </recommendedName>
</protein>
<dbReference type="GO" id="GO:0016746">
    <property type="term" value="F:acyltransferase activity"/>
    <property type="evidence" value="ECO:0007669"/>
    <property type="project" value="InterPro"/>
</dbReference>
<accession>A0A848LU03</accession>
<evidence type="ECO:0000313" key="2">
    <source>
        <dbReference type="Proteomes" id="UP000518300"/>
    </source>
</evidence>
<sequence length="361" mass="38156">MLTVTGLGMMTAVGYGAVGTVAALRADLSRPHPHPRFRMVDGEGGEAAVVGHPVTGFAEGFTGPGAWVRLALGAFADLMHGAELPPVTDENFWGRTGLALLGPAADAERFPELLDEAPDAWERLYARPVVNALRVPWAPGHVRLLGLGHCALAEALQRAGEDVATRRVDRVVLLAADSYLDAESLAWLCGQGRLKGALGPMGTMPGEAGAAVLVESDTMARARRAARGGRVLAVAMSEAWEKEEPAAPEEVGRALAEVVRRVLPERRPFVGNVLLDLNGEAWRAQAWGHAQMYLTREHLDFERCRITVPAESLGETGAASGPLAVGVAVGSFVWGHNPEGQALVLSLSESGRVAAIRLGSE</sequence>